<dbReference type="PANTHER" id="PTHR33198:SF20">
    <property type="entry name" value="RETROTRANSPOSON GAG DOMAIN-CONTAINING PROTEIN"/>
    <property type="match status" value="1"/>
</dbReference>
<keyword evidence="2" id="KW-1185">Reference proteome</keyword>
<accession>A0A8J9VUQ6</accession>
<sequence length="166" mass="20030">MTLSALAETHLGAAGPQFDPHTEPHTCAERWRYWIRHFNYYLDGQVDQVVSAESKDDYEPAVNKLTEYFVPKLNTAYERQKFRSLEFKREETTAQFVTKLRKQSRYFDFKDKDECIRDQLIEKCMYPDLKRKWLRKTLDITEMLDMARVYELENYTRLKKDTRTCC</sequence>
<reference evidence="1" key="1">
    <citation type="submission" date="2021-12" db="EMBL/GenBank/DDBJ databases">
        <authorList>
            <person name="Martin H S."/>
        </authorList>
    </citation>
    <scope>NUCLEOTIDE SEQUENCE</scope>
</reference>
<organism evidence="1 2">
    <name type="scientific">Brenthis ino</name>
    <name type="common">lesser marbled fritillary</name>
    <dbReference type="NCBI Taxonomy" id="405034"/>
    <lineage>
        <taxon>Eukaryota</taxon>
        <taxon>Metazoa</taxon>
        <taxon>Ecdysozoa</taxon>
        <taxon>Arthropoda</taxon>
        <taxon>Hexapoda</taxon>
        <taxon>Insecta</taxon>
        <taxon>Pterygota</taxon>
        <taxon>Neoptera</taxon>
        <taxon>Endopterygota</taxon>
        <taxon>Lepidoptera</taxon>
        <taxon>Glossata</taxon>
        <taxon>Ditrysia</taxon>
        <taxon>Papilionoidea</taxon>
        <taxon>Nymphalidae</taxon>
        <taxon>Heliconiinae</taxon>
        <taxon>Argynnini</taxon>
        <taxon>Brenthis</taxon>
    </lineage>
</organism>
<evidence type="ECO:0008006" key="3">
    <source>
        <dbReference type="Google" id="ProtNLM"/>
    </source>
</evidence>
<feature type="non-terminal residue" evidence="1">
    <location>
        <position position="166"/>
    </location>
</feature>
<gene>
    <name evidence="1" type="ORF">BINO364_LOCUS15498</name>
</gene>
<dbReference type="AlphaFoldDB" id="A0A8J9VUQ6"/>
<evidence type="ECO:0000313" key="1">
    <source>
        <dbReference type="EMBL" id="CAH0730523.1"/>
    </source>
</evidence>
<dbReference type="Proteomes" id="UP000838878">
    <property type="component" value="Chromosome 8"/>
</dbReference>
<dbReference type="PANTHER" id="PTHR33198">
    <property type="entry name" value="ANK_REP_REGION DOMAIN-CONTAINING PROTEIN-RELATED"/>
    <property type="match status" value="1"/>
</dbReference>
<evidence type="ECO:0000313" key="2">
    <source>
        <dbReference type="Proteomes" id="UP000838878"/>
    </source>
</evidence>
<dbReference type="EMBL" id="OV170228">
    <property type="protein sequence ID" value="CAH0730523.1"/>
    <property type="molecule type" value="Genomic_DNA"/>
</dbReference>
<name>A0A8J9VUQ6_9NEOP</name>
<proteinExistence type="predicted"/>
<dbReference type="OrthoDB" id="10068564at2759"/>
<protein>
    <recommendedName>
        <fullName evidence="3">Retrotransposon gag domain-containing protein</fullName>
    </recommendedName>
</protein>